<sequence length="789" mass="84035">MNRRERRSRARETRLAQLTSEERDVLLQAEPKGVDSLPAFEIAYNGPGQSPSESFTVVQNDEYADASALASSIGGTSVVLIRVEDGEEMLSSLIERSKVLKAQYEAKKASLMDLERRVEEERERQRGPGSAGVPPPRESTEGEPQAQAPHGQSASSVSTPTRPPYPESAPSNAGAVTASDTQPLLRGQAHGVGTASAAPSIRRPQQTPPSHPSLPFSPPAPRERDLNKVEVEPTPPPTPVEVEGGGGWTTSPPPDFNRRELSTPMPPPVYPEALLRSPSSFHAPPYLMTGEEQTPQRRSLIAPPARPPYQQEEEQEGGELRQWQQGGTGRSPHPPAVSSPFPPRERGGEVPTDPLPPHVPPPPSRPPRSVNLSSSPPSFHQRSQSSEAFVPPPYDLPPHAEQPVRGEARTGVFLPFSSRRSAGAPTDYDGGLSALRGDHHLGALPQSRSRRGRHNMMMPHTQSSSSTARSPPTSSPPSRLPTQNPQHQQQQPRLTPILPQHSASRWMEQLQGGYTAEAGRTTPHSYPFGTTTGEGRGGTTTGEGRGAGSERGGVGESDRRHYARSDSDRMHTHQHQPPLSDHPHTHTYPYTPMQTVGVLPFEQGGEGLSVPAPETVGLLQSQQTGVAMGVHPVSVPPPAVSPYFTPPEGNPAAVCVIPPYVEAPPPGPPRSAGELYGFSPSVQQRGGGALPMVVPPSSFLQGQGGNVEEAHGIQAALPFLSSPHPPMGHPHGGEPGADTLKPSQRSPPRHVRSPLLLSEGISTGGADEGLSSRQGRSWGGAQDVGGSGE</sequence>
<organism evidence="2">
    <name type="scientific">Chromera velia CCMP2878</name>
    <dbReference type="NCBI Taxonomy" id="1169474"/>
    <lineage>
        <taxon>Eukaryota</taxon>
        <taxon>Sar</taxon>
        <taxon>Alveolata</taxon>
        <taxon>Colpodellida</taxon>
        <taxon>Chromeraceae</taxon>
        <taxon>Chromera</taxon>
    </lineage>
</organism>
<proteinExistence type="predicted"/>
<evidence type="ECO:0000313" key="2">
    <source>
        <dbReference type="EMBL" id="CEM55549.1"/>
    </source>
</evidence>
<accession>A0A0G4IE77</accession>
<gene>
    <name evidence="2" type="ORF">Cvel_2396</name>
</gene>
<evidence type="ECO:0000256" key="1">
    <source>
        <dbReference type="SAM" id="MobiDB-lite"/>
    </source>
</evidence>
<protein>
    <submittedName>
        <fullName evidence="2">Uncharacterized protein</fullName>
    </submittedName>
</protein>
<feature type="compositionally biased region" description="Low complexity" evidence="1">
    <location>
        <begin position="463"/>
        <end position="472"/>
    </location>
</feature>
<feature type="compositionally biased region" description="Basic and acidic residues" evidence="1">
    <location>
        <begin position="116"/>
        <end position="126"/>
    </location>
</feature>
<feature type="compositionally biased region" description="Pro residues" evidence="1">
    <location>
        <begin position="332"/>
        <end position="342"/>
    </location>
</feature>
<dbReference type="AlphaFoldDB" id="A0A0G4IE77"/>
<feature type="compositionally biased region" description="Polar residues" evidence="1">
    <location>
        <begin position="150"/>
        <end position="160"/>
    </location>
</feature>
<feature type="region of interest" description="Disordered" evidence="1">
    <location>
        <begin position="116"/>
        <end position="493"/>
    </location>
</feature>
<name>A0A0G4IE77_9ALVE</name>
<feature type="region of interest" description="Disordered" evidence="1">
    <location>
        <begin position="517"/>
        <end position="585"/>
    </location>
</feature>
<feature type="compositionally biased region" description="Low complexity" evidence="1">
    <location>
        <begin position="480"/>
        <end position="493"/>
    </location>
</feature>
<dbReference type="EMBL" id="CDMZ01005887">
    <property type="protein sequence ID" value="CEM55549.1"/>
    <property type="molecule type" value="Genomic_DNA"/>
</dbReference>
<feature type="region of interest" description="Disordered" evidence="1">
    <location>
        <begin position="718"/>
        <end position="789"/>
    </location>
</feature>
<feature type="compositionally biased region" description="Basic and acidic residues" evidence="1">
    <location>
        <begin position="221"/>
        <end position="231"/>
    </location>
</feature>
<feature type="compositionally biased region" description="Gly residues" evidence="1">
    <location>
        <begin position="532"/>
        <end position="555"/>
    </location>
</feature>
<feature type="compositionally biased region" description="Pro residues" evidence="1">
    <location>
        <begin position="206"/>
        <end position="220"/>
    </location>
</feature>
<feature type="compositionally biased region" description="Low complexity" evidence="1">
    <location>
        <begin position="367"/>
        <end position="378"/>
    </location>
</feature>
<feature type="compositionally biased region" description="Basic and acidic residues" evidence="1">
    <location>
        <begin position="556"/>
        <end position="571"/>
    </location>
</feature>
<reference evidence="2" key="1">
    <citation type="submission" date="2014-11" db="EMBL/GenBank/DDBJ databases">
        <authorList>
            <person name="Otto D Thomas"/>
            <person name="Naeem Raeece"/>
        </authorList>
    </citation>
    <scope>NUCLEOTIDE SEQUENCE</scope>
</reference>
<dbReference type="VEuPathDB" id="CryptoDB:Cvel_2396"/>
<feature type="compositionally biased region" description="Pro residues" evidence="1">
    <location>
        <begin position="353"/>
        <end position="366"/>
    </location>
</feature>